<dbReference type="KEGG" id="dpp:DICPUDRAFT_86074"/>
<gene>
    <name evidence="2" type="ORF">DICPUDRAFT_86074</name>
</gene>
<dbReference type="GO" id="GO:0031982">
    <property type="term" value="C:vesicle"/>
    <property type="evidence" value="ECO:0000318"/>
    <property type="project" value="GO_Central"/>
</dbReference>
<proteinExistence type="predicted"/>
<dbReference type="OrthoDB" id="1717591at2759"/>
<dbReference type="Gene3D" id="1.10.287.110">
    <property type="entry name" value="DnaJ domain"/>
    <property type="match status" value="1"/>
</dbReference>
<dbReference type="OMA" id="MIAQRIF"/>
<feature type="compositionally biased region" description="Low complexity" evidence="1">
    <location>
        <begin position="414"/>
        <end position="423"/>
    </location>
</feature>
<evidence type="ECO:0000256" key="1">
    <source>
        <dbReference type="SAM" id="MobiDB-lite"/>
    </source>
</evidence>
<accession>F0Z9A0</accession>
<dbReference type="GeneID" id="10509929"/>
<dbReference type="GO" id="GO:0005737">
    <property type="term" value="C:cytoplasm"/>
    <property type="evidence" value="ECO:0000318"/>
    <property type="project" value="GO_Central"/>
</dbReference>
<dbReference type="GO" id="GO:0072583">
    <property type="term" value="P:clathrin-dependent endocytosis"/>
    <property type="evidence" value="ECO:0000318"/>
    <property type="project" value="GO_Central"/>
</dbReference>
<organism evidence="2 3">
    <name type="scientific">Dictyostelium purpureum</name>
    <name type="common">Slime mold</name>
    <dbReference type="NCBI Taxonomy" id="5786"/>
    <lineage>
        <taxon>Eukaryota</taxon>
        <taxon>Amoebozoa</taxon>
        <taxon>Evosea</taxon>
        <taxon>Eumycetozoa</taxon>
        <taxon>Dictyostelia</taxon>
        <taxon>Dictyosteliales</taxon>
        <taxon>Dictyosteliaceae</taxon>
        <taxon>Dictyostelium</taxon>
    </lineage>
</organism>
<dbReference type="GO" id="GO:0030276">
    <property type="term" value="F:clathrin binding"/>
    <property type="evidence" value="ECO:0000318"/>
    <property type="project" value="GO_Central"/>
</dbReference>
<dbReference type="InterPro" id="IPR036869">
    <property type="entry name" value="J_dom_sf"/>
</dbReference>
<feature type="compositionally biased region" description="Low complexity" evidence="1">
    <location>
        <begin position="548"/>
        <end position="561"/>
    </location>
</feature>
<dbReference type="Gene3D" id="1.20.1270.60">
    <property type="entry name" value="Arfaptin homology (AH) domain/BAR domain"/>
    <property type="match status" value="1"/>
</dbReference>
<dbReference type="FunFam" id="1.20.1270.60:FF:000188">
    <property type="entry name" value="Uncharacterized protein"/>
    <property type="match status" value="1"/>
</dbReference>
<sequence length="690" mass="78477">MESFTEKMFDIQRRATQAVLQKIGATEQTHDEHFDNTYTNFKRLGEFLTHLEESTQSSISQMEKMSFNNSQLASSVCNFVLSELSNDDSEFSTGLLSKFFLKTSNNPNLSPSENNKESLHRQSNFQESVQRLYDSFGTMGHENMAALQDDINHKVVRPIKRDEELNKVTKQLLEKRKKLNFDFDALKRSTDMEKVKNTKEEFDSLSKKTVSHLQNRSFVRCKLIVHSVITMIQQFCIFFESNSLLLEGLITFIEPLLSQYQLKDDQLADIYNVKKTAPNTPAQSQTPSSQSPTQQRNNMNNSNSSMNNNNNNNNNNNINGSKPLPNTPPPTYKEHVDSHPNSLNNSSGEPKSRMNGSTGVNNINDDFSKVSFNDRPSPHSESSSSGFSNNSSPSNSQQKPKEEKLFSVWEDEANGGNNNSGSKGNDDDWMYDKPTPAPTPKPEKSWDDPILVPEQSPFTSFNTNTTNTPQQPNYFNQQQQQQQPNKPQTQQQQFNMNNMAQQQQQAQQQQPQQTQTPKKPSGFENIFGDFDFTPSSQRKSTPTPPPTNQTSSPSQQQQYGQPQPPPMNYFTSQAPSPHVDRDQHERAMIEPIISEKIKQWAEKNGRKNNLRVLLATLHEVLWEGSGWEKASNGSLITPVGVKKVYRKAIMVVHPDKVHTGTNEQKMIAQRIFEYLRESFEVFKVDLEPGN</sequence>
<dbReference type="FunCoup" id="F0Z9A0">
    <property type="interactions" value="90"/>
</dbReference>
<evidence type="ECO:0000313" key="2">
    <source>
        <dbReference type="EMBL" id="EGC39433.1"/>
    </source>
</evidence>
<feature type="compositionally biased region" description="Polar residues" evidence="1">
    <location>
        <begin position="339"/>
        <end position="365"/>
    </location>
</feature>
<evidence type="ECO:0000313" key="3">
    <source>
        <dbReference type="Proteomes" id="UP000001064"/>
    </source>
</evidence>
<dbReference type="InParanoid" id="F0Z9A0"/>
<dbReference type="EMBL" id="GL870957">
    <property type="protein sequence ID" value="EGC39433.1"/>
    <property type="molecule type" value="Genomic_DNA"/>
</dbReference>
<dbReference type="Proteomes" id="UP000001064">
    <property type="component" value="Unassembled WGS sequence"/>
</dbReference>
<dbReference type="RefSeq" id="XP_003283991.1">
    <property type="nucleotide sequence ID" value="XM_003283943.1"/>
</dbReference>
<evidence type="ECO:0008006" key="4">
    <source>
        <dbReference type="Google" id="ProtNLM"/>
    </source>
</evidence>
<reference evidence="3" key="1">
    <citation type="journal article" date="2011" name="Genome Biol.">
        <title>Comparative genomics of the social amoebae Dictyostelium discoideum and Dictyostelium purpureum.</title>
        <authorList>
            <consortium name="US DOE Joint Genome Institute (JGI-PGF)"/>
            <person name="Sucgang R."/>
            <person name="Kuo A."/>
            <person name="Tian X."/>
            <person name="Salerno W."/>
            <person name="Parikh A."/>
            <person name="Feasley C.L."/>
            <person name="Dalin E."/>
            <person name="Tu H."/>
            <person name="Huang E."/>
            <person name="Barry K."/>
            <person name="Lindquist E."/>
            <person name="Shapiro H."/>
            <person name="Bruce D."/>
            <person name="Schmutz J."/>
            <person name="Salamov A."/>
            <person name="Fey P."/>
            <person name="Gaudet P."/>
            <person name="Anjard C."/>
            <person name="Babu M.M."/>
            <person name="Basu S."/>
            <person name="Bushmanova Y."/>
            <person name="van der Wel H."/>
            <person name="Katoh-Kurasawa M."/>
            <person name="Dinh C."/>
            <person name="Coutinho P.M."/>
            <person name="Saito T."/>
            <person name="Elias M."/>
            <person name="Schaap P."/>
            <person name="Kay R.R."/>
            <person name="Henrissat B."/>
            <person name="Eichinger L."/>
            <person name="Rivero F."/>
            <person name="Putnam N.H."/>
            <person name="West C.M."/>
            <person name="Loomis W.F."/>
            <person name="Chisholm R.L."/>
            <person name="Shaulsky G."/>
            <person name="Strassmann J.E."/>
            <person name="Queller D.C."/>
            <person name="Kuspa A."/>
            <person name="Grigoriev I.V."/>
        </authorList>
    </citation>
    <scope>NUCLEOTIDE SEQUENCE [LARGE SCALE GENOMIC DNA]</scope>
    <source>
        <strain evidence="3">QSDP1</strain>
    </source>
</reference>
<dbReference type="GO" id="GO:0072318">
    <property type="term" value="P:clathrin coat disassembly"/>
    <property type="evidence" value="ECO:0000318"/>
    <property type="project" value="GO_Central"/>
</dbReference>
<dbReference type="PANTHER" id="PTHR23172:SF19">
    <property type="entry name" value="J DOMAIN-CONTAINING PROTEIN"/>
    <property type="match status" value="1"/>
</dbReference>
<dbReference type="PANTHER" id="PTHR23172">
    <property type="entry name" value="AUXILIN/CYCLIN G-ASSOCIATED KINASE-RELATED"/>
    <property type="match status" value="1"/>
</dbReference>
<dbReference type="VEuPathDB" id="AmoebaDB:DICPUDRAFT_86074"/>
<dbReference type="SUPFAM" id="SSF103657">
    <property type="entry name" value="BAR/IMD domain-like"/>
    <property type="match status" value="1"/>
</dbReference>
<dbReference type="CDD" id="cd06257">
    <property type="entry name" value="DnaJ"/>
    <property type="match status" value="1"/>
</dbReference>
<dbReference type="SUPFAM" id="SSF46565">
    <property type="entry name" value="Chaperone J-domain"/>
    <property type="match status" value="1"/>
</dbReference>
<feature type="compositionally biased region" description="Low complexity" evidence="1">
    <location>
        <begin position="280"/>
        <end position="317"/>
    </location>
</feature>
<dbReference type="InterPro" id="IPR001623">
    <property type="entry name" value="DnaJ_domain"/>
</dbReference>
<feature type="compositionally biased region" description="Low complexity" evidence="1">
    <location>
        <begin position="455"/>
        <end position="520"/>
    </location>
</feature>
<dbReference type="AlphaFoldDB" id="F0Z9A0"/>
<dbReference type="InterPro" id="IPR027267">
    <property type="entry name" value="AH/BAR_dom_sf"/>
</dbReference>
<feature type="region of interest" description="Disordered" evidence="1">
    <location>
        <begin position="277"/>
        <end position="579"/>
    </location>
</feature>
<dbReference type="eggNOG" id="KOG0431">
    <property type="taxonomic scope" value="Eukaryota"/>
</dbReference>
<keyword evidence="3" id="KW-1185">Reference proteome</keyword>
<protein>
    <recommendedName>
        <fullName evidence="4">J domain-containing protein</fullName>
    </recommendedName>
</protein>
<name>F0Z9A0_DICPU</name>
<dbReference type="STRING" id="5786.F0Z9A0"/>
<feature type="compositionally biased region" description="Low complexity" evidence="1">
    <location>
        <begin position="379"/>
        <end position="396"/>
    </location>
</feature>